<comment type="subcellular location">
    <subcellularLocation>
        <location evidence="1">Nucleus</location>
    </subcellularLocation>
</comment>
<reference evidence="6" key="1">
    <citation type="submission" date="2017-01" db="EMBL/GenBank/DDBJ databases">
        <title>Comparative genomics of anhydrobiosis in the tardigrade Hypsibius dujardini.</title>
        <authorList>
            <person name="Yoshida Y."/>
            <person name="Koutsovoulos G."/>
            <person name="Laetsch D."/>
            <person name="Stevens L."/>
            <person name="Kumar S."/>
            <person name="Horikawa D."/>
            <person name="Ishino K."/>
            <person name="Komine S."/>
            <person name="Tomita M."/>
            <person name="Blaxter M."/>
            <person name="Arakawa K."/>
        </authorList>
    </citation>
    <scope>NUCLEOTIDE SEQUENCE [LARGE SCALE GENOMIC DNA]</scope>
    <source>
        <strain evidence="6">Z151</strain>
    </source>
</reference>
<keyword evidence="3" id="KW-0539">Nucleus</keyword>
<dbReference type="InterPro" id="IPR016194">
    <property type="entry name" value="SPOC-like_C_dom_sf"/>
</dbReference>
<evidence type="ECO:0000256" key="3">
    <source>
        <dbReference type="ARBA" id="ARBA00023242"/>
    </source>
</evidence>
<proteinExistence type="predicted"/>
<dbReference type="GO" id="GO:0005634">
    <property type="term" value="C:nucleus"/>
    <property type="evidence" value="ECO:0007669"/>
    <property type="project" value="UniProtKB-SubCell"/>
</dbReference>
<evidence type="ECO:0000256" key="1">
    <source>
        <dbReference type="ARBA" id="ARBA00004123"/>
    </source>
</evidence>
<keyword evidence="2" id="KW-0694">RNA-binding</keyword>
<keyword evidence="6" id="KW-1185">Reference proteome</keyword>
<evidence type="ECO:0000313" key="6">
    <source>
        <dbReference type="Proteomes" id="UP000192578"/>
    </source>
</evidence>
<dbReference type="AlphaFoldDB" id="A0A9X6NHZ1"/>
<dbReference type="SUPFAM" id="SSF100939">
    <property type="entry name" value="SPOC domain-like"/>
    <property type="match status" value="1"/>
</dbReference>
<evidence type="ECO:0000256" key="2">
    <source>
        <dbReference type="ARBA" id="ARBA00022884"/>
    </source>
</evidence>
<dbReference type="OrthoDB" id="4062651at2759"/>
<evidence type="ECO:0000313" key="5">
    <source>
        <dbReference type="EMBL" id="OWA52906.1"/>
    </source>
</evidence>
<dbReference type="GO" id="GO:0003723">
    <property type="term" value="F:RNA binding"/>
    <property type="evidence" value="ECO:0007669"/>
    <property type="project" value="UniProtKB-KW"/>
</dbReference>
<protein>
    <recommendedName>
        <fullName evidence="4">SPOC domain-containing protein</fullName>
    </recommendedName>
</protein>
<organism evidence="5 6">
    <name type="scientific">Hypsibius exemplaris</name>
    <name type="common">Freshwater tardigrade</name>
    <dbReference type="NCBI Taxonomy" id="2072580"/>
    <lineage>
        <taxon>Eukaryota</taxon>
        <taxon>Metazoa</taxon>
        <taxon>Ecdysozoa</taxon>
        <taxon>Tardigrada</taxon>
        <taxon>Eutardigrada</taxon>
        <taxon>Parachela</taxon>
        <taxon>Hypsibioidea</taxon>
        <taxon>Hypsibiidae</taxon>
        <taxon>Hypsibius</taxon>
    </lineage>
</organism>
<gene>
    <name evidence="5" type="ORF">BV898_17348</name>
</gene>
<accession>A0A9X6NHZ1</accession>
<name>A0A9X6NHZ1_HYPEX</name>
<dbReference type="Proteomes" id="UP000192578">
    <property type="component" value="Unassembled WGS sequence"/>
</dbReference>
<dbReference type="PROSITE" id="PS50917">
    <property type="entry name" value="SPOC"/>
    <property type="match status" value="1"/>
</dbReference>
<feature type="domain" description="SPOC" evidence="4">
    <location>
        <begin position="128"/>
        <end position="176"/>
    </location>
</feature>
<dbReference type="Gene3D" id="2.40.290.10">
    <property type="match status" value="1"/>
</dbReference>
<evidence type="ECO:0000259" key="4">
    <source>
        <dbReference type="PROSITE" id="PS50917"/>
    </source>
</evidence>
<dbReference type="EMBL" id="MTYJ01000292">
    <property type="protein sequence ID" value="OWA52906.1"/>
    <property type="molecule type" value="Genomic_DNA"/>
</dbReference>
<comment type="caution">
    <text evidence="5">The sequence shown here is derived from an EMBL/GenBank/DDBJ whole genome shotgun (WGS) entry which is preliminary data.</text>
</comment>
<dbReference type="InterPro" id="IPR010912">
    <property type="entry name" value="SPOC_met"/>
</dbReference>
<sequence length="176" mass="19951">MPDELKVLAVHCLKTNPDDRPTAATLLNSAYRASLMQKVFDLRETAVTAMVHDEDKSSGKIIYTFKQCFSNQEMGFRHIPAGYVHQIGAHGVFGMIYTVDAFYSDDGKPVKKHAGNQLFRLLFEDETRFEPEKIFNTLWHGSLALKNDHAFVRMYYLSGNQEYANAALPRSPVLTC</sequence>